<evidence type="ECO:0000256" key="1">
    <source>
        <dbReference type="SAM" id="SignalP"/>
    </source>
</evidence>
<comment type="caution">
    <text evidence="2">The sequence shown here is derived from an EMBL/GenBank/DDBJ whole genome shotgun (WGS) entry which is preliminary data.</text>
</comment>
<keyword evidence="3" id="KW-1185">Reference proteome</keyword>
<gene>
    <name evidence="2" type="ORF">P9H32_16600</name>
</gene>
<name>A0ABU5N1F0_9BACT</name>
<dbReference type="Proteomes" id="UP001290861">
    <property type="component" value="Unassembled WGS sequence"/>
</dbReference>
<keyword evidence="1" id="KW-0732">Signal</keyword>
<protein>
    <recommendedName>
        <fullName evidence="4">Glycosyl hydrolases family 43</fullName>
    </recommendedName>
</protein>
<accession>A0ABU5N1F0</accession>
<dbReference type="CDD" id="cd08994">
    <property type="entry name" value="GH43_62_32_68_117_130-like"/>
    <property type="match status" value="1"/>
</dbReference>
<dbReference type="EMBL" id="JARVCO010000012">
    <property type="protein sequence ID" value="MDZ8120252.1"/>
    <property type="molecule type" value="Genomic_DNA"/>
</dbReference>
<feature type="chain" id="PRO_5045451439" description="Glycosyl hydrolases family 43" evidence="1">
    <location>
        <begin position="20"/>
        <end position="557"/>
    </location>
</feature>
<dbReference type="RefSeq" id="WP_322610026.1">
    <property type="nucleotide sequence ID" value="NZ_JARVCO010000012.1"/>
</dbReference>
<dbReference type="Gene3D" id="2.115.10.20">
    <property type="entry name" value="Glycosyl hydrolase domain, family 43"/>
    <property type="match status" value="1"/>
</dbReference>
<organism evidence="2 3">
    <name type="scientific">Pontiella agarivorans</name>
    <dbReference type="NCBI Taxonomy" id="3038953"/>
    <lineage>
        <taxon>Bacteria</taxon>
        <taxon>Pseudomonadati</taxon>
        <taxon>Kiritimatiellota</taxon>
        <taxon>Kiritimatiellia</taxon>
        <taxon>Kiritimatiellales</taxon>
        <taxon>Pontiellaceae</taxon>
        <taxon>Pontiella</taxon>
    </lineage>
</organism>
<proteinExistence type="predicted"/>
<sequence length="557" mass="61949">MLNRIGIIALGLLCASVQAQFGVPEGETLVFGGQFMDRFEPVPILSPLTSDTWGADNVVPRDISNGIEHPEWSYFGGKIIKGEDGKYHMFPARWSEDNKRGHRAWMYSQIVHAVSENPLGPYKVIERLGPGVNPSVYQRADGVYVVYAFIRTEGKAQNYYYRAKTLDGPWTINTYEEDLRGARCYAHAANCAFAMREDGSFLKVDKKGTMSFSKTGTTKWYAVGTGSVYPPRQDETTKYEDPALWYDGIQYHMITHDYNHWEGFYLRSKDGVHWVSEPGLGYGRAKCIYEDGTETEWWRYERVMVLQDDLGRAMQINFAALDVDKDTEKGNDNHNSKNVCIPMTVGRQLEVLNTEAITADTREIRVKVKAEDGFEPHKDMDLKSLRFGAAQEINFGHGCQVIRTEKSGEDLVVFFDGKGNGFNPENFAGKLLGKTTAGNLLFGWSHLPGVTYIEPILSAIPPVLKATDGGALIEVDVSNFGQVASDETAVIEVYVDGVMRASSSVPALKPFETKTVTVAGDFPCEVGAKYSVITKLIVDQRVQEEFKSSVSAGCSCP</sequence>
<evidence type="ECO:0008006" key="4">
    <source>
        <dbReference type="Google" id="ProtNLM"/>
    </source>
</evidence>
<reference evidence="2 3" key="1">
    <citation type="journal article" date="2024" name="Appl. Environ. Microbiol.">
        <title>Pontiella agarivorans sp. nov., a novel marine anaerobic bacterium capable of degrading macroalgal polysaccharides and fixing nitrogen.</title>
        <authorList>
            <person name="Liu N."/>
            <person name="Kivenson V."/>
            <person name="Peng X."/>
            <person name="Cui Z."/>
            <person name="Lankiewicz T.S."/>
            <person name="Gosselin K.M."/>
            <person name="English C.J."/>
            <person name="Blair E.M."/>
            <person name="O'Malley M.A."/>
            <person name="Valentine D.L."/>
        </authorList>
    </citation>
    <scope>NUCLEOTIDE SEQUENCE [LARGE SCALE GENOMIC DNA]</scope>
    <source>
        <strain evidence="2 3">NLcol2</strain>
    </source>
</reference>
<feature type="signal peptide" evidence="1">
    <location>
        <begin position="1"/>
        <end position="19"/>
    </location>
</feature>
<dbReference type="SUPFAM" id="SSF75005">
    <property type="entry name" value="Arabinanase/levansucrase/invertase"/>
    <property type="match status" value="1"/>
</dbReference>
<evidence type="ECO:0000313" key="2">
    <source>
        <dbReference type="EMBL" id="MDZ8120252.1"/>
    </source>
</evidence>
<dbReference type="InterPro" id="IPR023296">
    <property type="entry name" value="Glyco_hydro_beta-prop_sf"/>
</dbReference>
<evidence type="ECO:0000313" key="3">
    <source>
        <dbReference type="Proteomes" id="UP001290861"/>
    </source>
</evidence>